<feature type="domain" description="Tail specific protease" evidence="2">
    <location>
        <begin position="245"/>
        <end position="439"/>
    </location>
</feature>
<reference evidence="3 5" key="1">
    <citation type="submission" date="2016-11" db="EMBL/GenBank/DDBJ databases">
        <authorList>
            <person name="Jaros S."/>
            <person name="Januszkiewicz K."/>
            <person name="Wedrychowicz H."/>
        </authorList>
    </citation>
    <scope>NUCLEOTIDE SEQUENCE [LARGE SCALE GENOMIC DNA]</scope>
    <source>
        <strain evidence="3 5">DSM 784</strain>
    </source>
</reference>
<dbReference type="AlphaFoldDB" id="A0A1K1MX57"/>
<sequence>MRYLSLLFLFITVHAFAQDCNCSTQFKFVKKYYEENNPAFQQIKADRKLLNAYNDSVRFISNQLSKMQGNDLCNIYFSRYVNLLKDHHSGIALQLQRVVSFSSQAVIDSFKQSAAYRAFEIKAIDTTQVLEHLKSKSRDAIEGIYTLGNNIRVGILENGKDHYEAIVLKKTNLLELGHILLTLDRIGENAYSCFYNMGLLGFNFNQVYTDQIHLVDGNLPQLGYFKAGSAAVTNQWEFKILDSSTCYLAIRSFLGELQPQLDSLYKAVIPEIQKRKYLVLDVRDNGGGAERNYFDLLQLMYTKPLELDQLSVWVSPDNIKALETQQTPDTRLIAAMKKVPLYTFLSLNKGKQETWTMQASDYPEKVALIYNHGTASAAEGLIVYALQSSKVVTMGAHSGGYMGYGDVTTVDIPCGKFVLRTTTTKWKNKSKYEFIGIPPMVVLEEGTDWVKKAGEVLSRKH</sequence>
<dbReference type="SUPFAM" id="SSF52096">
    <property type="entry name" value="ClpP/crotonase"/>
    <property type="match status" value="1"/>
</dbReference>
<dbReference type="STRING" id="1004.SAMN05661012_00972"/>
<dbReference type="EMBL" id="FPIZ01000002">
    <property type="protein sequence ID" value="SFW27699.1"/>
    <property type="molecule type" value="Genomic_DNA"/>
</dbReference>
<gene>
    <name evidence="3" type="ORF">SAMN05661012_00972</name>
    <name evidence="4" type="ORF">SR876_07340</name>
</gene>
<evidence type="ECO:0000256" key="1">
    <source>
        <dbReference type="SAM" id="SignalP"/>
    </source>
</evidence>
<dbReference type="Proteomes" id="UP001326715">
    <property type="component" value="Chromosome"/>
</dbReference>
<evidence type="ECO:0000259" key="2">
    <source>
        <dbReference type="Pfam" id="PF03572"/>
    </source>
</evidence>
<dbReference type="EMBL" id="CP140154">
    <property type="protein sequence ID" value="WQG91308.1"/>
    <property type="molecule type" value="Genomic_DNA"/>
</dbReference>
<dbReference type="RefSeq" id="WP_072357458.1">
    <property type="nucleotide sequence ID" value="NZ_CP139972.1"/>
</dbReference>
<evidence type="ECO:0000313" key="6">
    <source>
        <dbReference type="Proteomes" id="UP001326715"/>
    </source>
</evidence>
<dbReference type="InterPro" id="IPR029045">
    <property type="entry name" value="ClpP/crotonase-like_dom_sf"/>
</dbReference>
<dbReference type="Gene3D" id="3.90.226.10">
    <property type="entry name" value="2-enoyl-CoA Hydratase, Chain A, domain 1"/>
    <property type="match status" value="1"/>
</dbReference>
<protein>
    <submittedName>
        <fullName evidence="3">Peptidase family S41</fullName>
    </submittedName>
    <submittedName>
        <fullName evidence="4">S41 family peptidase</fullName>
    </submittedName>
</protein>
<dbReference type="InterPro" id="IPR005151">
    <property type="entry name" value="Tail-specific_protease"/>
</dbReference>
<evidence type="ECO:0000313" key="4">
    <source>
        <dbReference type="EMBL" id="WQG91308.1"/>
    </source>
</evidence>
<evidence type="ECO:0000313" key="3">
    <source>
        <dbReference type="EMBL" id="SFW27699.1"/>
    </source>
</evidence>
<feature type="chain" id="PRO_5012724243" evidence="1">
    <location>
        <begin position="18"/>
        <end position="461"/>
    </location>
</feature>
<dbReference type="GO" id="GO:0008236">
    <property type="term" value="F:serine-type peptidase activity"/>
    <property type="evidence" value="ECO:0007669"/>
    <property type="project" value="InterPro"/>
</dbReference>
<evidence type="ECO:0000313" key="5">
    <source>
        <dbReference type="Proteomes" id="UP000183788"/>
    </source>
</evidence>
<name>A0A1K1MX57_9BACT</name>
<dbReference type="GO" id="GO:0006508">
    <property type="term" value="P:proteolysis"/>
    <property type="evidence" value="ECO:0007669"/>
    <property type="project" value="InterPro"/>
</dbReference>
<keyword evidence="1" id="KW-0732">Signal</keyword>
<dbReference type="Pfam" id="PF03572">
    <property type="entry name" value="Peptidase_S41"/>
    <property type="match status" value="1"/>
</dbReference>
<feature type="signal peptide" evidence="1">
    <location>
        <begin position="1"/>
        <end position="17"/>
    </location>
</feature>
<proteinExistence type="predicted"/>
<organism evidence="3 5">
    <name type="scientific">Chitinophaga sancti</name>
    <dbReference type="NCBI Taxonomy" id="1004"/>
    <lineage>
        <taxon>Bacteria</taxon>
        <taxon>Pseudomonadati</taxon>
        <taxon>Bacteroidota</taxon>
        <taxon>Chitinophagia</taxon>
        <taxon>Chitinophagales</taxon>
        <taxon>Chitinophagaceae</taxon>
        <taxon>Chitinophaga</taxon>
    </lineage>
</organism>
<accession>A0A1K1MX57</accession>
<reference evidence="4 6" key="2">
    <citation type="submission" date="2023-11" db="EMBL/GenBank/DDBJ databases">
        <title>MicrobeMod: A computational toolkit for identifying prokaryotic methylation and restriction-modification with nanopore sequencing.</title>
        <authorList>
            <person name="Crits-Christoph A."/>
            <person name="Kang S.C."/>
            <person name="Lee H."/>
            <person name="Ostrov N."/>
        </authorList>
    </citation>
    <scope>NUCLEOTIDE SEQUENCE [LARGE SCALE GENOMIC DNA]</scope>
    <source>
        <strain evidence="4 6">ATCC 23090</strain>
    </source>
</reference>
<dbReference type="Proteomes" id="UP000183788">
    <property type="component" value="Unassembled WGS sequence"/>
</dbReference>
<keyword evidence="6" id="KW-1185">Reference proteome</keyword>